<dbReference type="Proteomes" id="UP000233750">
    <property type="component" value="Unassembled WGS sequence"/>
</dbReference>
<dbReference type="AlphaFoldDB" id="A0A2N3WQ05"/>
<dbReference type="RefSeq" id="WP_101438844.1">
    <property type="nucleotide sequence ID" value="NZ_PJMY01000003.1"/>
</dbReference>
<evidence type="ECO:0000313" key="4">
    <source>
        <dbReference type="Proteomes" id="UP000233750"/>
    </source>
</evidence>
<evidence type="ECO:0000256" key="1">
    <source>
        <dbReference type="ARBA" id="ARBA00022679"/>
    </source>
</evidence>
<dbReference type="EMBL" id="PJMY01000003">
    <property type="protein sequence ID" value="PKV95913.1"/>
    <property type="molecule type" value="Genomic_DNA"/>
</dbReference>
<gene>
    <name evidence="3" type="ORF">ATK30_6846</name>
</gene>
<dbReference type="InterPro" id="IPR027791">
    <property type="entry name" value="Galactosyl_T_C"/>
</dbReference>
<dbReference type="InterPro" id="IPR029044">
    <property type="entry name" value="Nucleotide-diphossugar_trans"/>
</dbReference>
<dbReference type="Gene3D" id="3.90.550.10">
    <property type="entry name" value="Spore Coat Polysaccharide Biosynthesis Protein SpsA, Chain A"/>
    <property type="match status" value="1"/>
</dbReference>
<comment type="caution">
    <text evidence="3">The sequence shown here is derived from an EMBL/GenBank/DDBJ whole genome shotgun (WGS) entry which is preliminary data.</text>
</comment>
<evidence type="ECO:0000313" key="3">
    <source>
        <dbReference type="EMBL" id="PKV95913.1"/>
    </source>
</evidence>
<reference evidence="3 4" key="1">
    <citation type="submission" date="2017-12" db="EMBL/GenBank/DDBJ databases">
        <title>Sequencing the genomes of 1000 Actinobacteria strains.</title>
        <authorList>
            <person name="Klenk H.-P."/>
        </authorList>
    </citation>
    <scope>NUCLEOTIDE SEQUENCE [LARGE SCALE GENOMIC DNA]</scope>
    <source>
        <strain evidence="3 4">DSM 45165</strain>
    </source>
</reference>
<dbReference type="GO" id="GO:0016740">
    <property type="term" value="F:transferase activity"/>
    <property type="evidence" value="ECO:0007669"/>
    <property type="project" value="UniProtKB-KW"/>
</dbReference>
<accession>A0A2N3WQ05</accession>
<dbReference type="SUPFAM" id="SSF53448">
    <property type="entry name" value="Nucleotide-diphospho-sugar transferases"/>
    <property type="match status" value="1"/>
</dbReference>
<proteinExistence type="predicted"/>
<keyword evidence="4" id="KW-1185">Reference proteome</keyword>
<evidence type="ECO:0000259" key="2">
    <source>
        <dbReference type="Pfam" id="PF02709"/>
    </source>
</evidence>
<feature type="domain" description="Galactosyltransferase C-terminal" evidence="2">
    <location>
        <begin position="133"/>
        <end position="168"/>
    </location>
</feature>
<dbReference type="Pfam" id="PF02709">
    <property type="entry name" value="Glyco_transf_7C"/>
    <property type="match status" value="1"/>
</dbReference>
<keyword evidence="1" id="KW-0808">Transferase</keyword>
<sequence>MATAVIVPWGTDNGPRERVWTAVRKLWEQTDCDLIVAADPLFAQRGKFSVSRAVNQAVRLAPPEYDRFVIFGADQLPCVRTVEWAAAELDSQPWTLLFDRGFGLSEADTNRWLEDGYRIEPPFTELFSSPCVGPVAFTRATFEKVGGFDERYEGWGYEDVDLWYRLQRDVPRTAAQNYPGTPLVQFWHPVTHHDLSQANPNVRLFAKTWG</sequence>
<protein>
    <submittedName>
        <fullName evidence="3">Galactosyltransferase-like protein</fullName>
    </submittedName>
</protein>
<name>A0A2N3WQ05_9PSEU</name>
<organism evidence="3 4">
    <name type="scientific">Amycolatopsis echigonensis</name>
    <dbReference type="NCBI Taxonomy" id="2576905"/>
    <lineage>
        <taxon>Bacteria</taxon>
        <taxon>Bacillati</taxon>
        <taxon>Actinomycetota</taxon>
        <taxon>Actinomycetes</taxon>
        <taxon>Pseudonocardiales</taxon>
        <taxon>Pseudonocardiaceae</taxon>
        <taxon>Amycolatopsis</taxon>
    </lineage>
</organism>
<dbReference type="OrthoDB" id="4120491at2"/>